<dbReference type="Proteomes" id="UP000014216">
    <property type="component" value="Unassembled WGS sequence"/>
</dbReference>
<protein>
    <submittedName>
        <fullName evidence="4">Chaperone BssE</fullName>
    </submittedName>
</protein>
<dbReference type="InterPro" id="IPR011704">
    <property type="entry name" value="ATPase_dyneun-rel_AAA"/>
</dbReference>
<dbReference type="Gene3D" id="3.40.50.300">
    <property type="entry name" value="P-loop containing nucleotide triphosphate hydrolases"/>
    <property type="match status" value="1"/>
</dbReference>
<dbReference type="RefSeq" id="WP_006966113.1">
    <property type="nucleotide sequence ID" value="NZ_APJX01000004.1"/>
</dbReference>
<dbReference type="SUPFAM" id="SSF52540">
    <property type="entry name" value="P-loop containing nucleoside triphosphate hydrolases"/>
    <property type="match status" value="1"/>
</dbReference>
<dbReference type="PATRIC" id="fig|1286635.3.peg.2427"/>
<feature type="domain" description="CbbQ/NirQ/NorQ C-terminal" evidence="3">
    <location>
        <begin position="190"/>
        <end position="253"/>
    </location>
</feature>
<feature type="domain" description="ATPase dynein-related AAA" evidence="2">
    <location>
        <begin position="41"/>
        <end position="177"/>
    </location>
</feature>
<comment type="similarity">
    <text evidence="1">Belongs to the CbbQ/NirQ/NorQ/GpvN family.</text>
</comment>
<evidence type="ECO:0000313" key="4">
    <source>
        <dbReference type="EMBL" id="EMS79823.1"/>
    </source>
</evidence>
<dbReference type="InterPro" id="IPR013615">
    <property type="entry name" value="CbbQ_C"/>
</dbReference>
<organism evidence="4 5">
    <name type="scientific">Desulfotignum phosphitoxidans DSM 13687</name>
    <dbReference type="NCBI Taxonomy" id="1286635"/>
    <lineage>
        <taxon>Bacteria</taxon>
        <taxon>Pseudomonadati</taxon>
        <taxon>Thermodesulfobacteriota</taxon>
        <taxon>Desulfobacteria</taxon>
        <taxon>Desulfobacterales</taxon>
        <taxon>Desulfobacteraceae</taxon>
        <taxon>Desulfotignum</taxon>
    </lineage>
</organism>
<dbReference type="OrthoDB" id="8406at2"/>
<evidence type="ECO:0000259" key="2">
    <source>
        <dbReference type="Pfam" id="PF07728"/>
    </source>
</evidence>
<evidence type="ECO:0000313" key="5">
    <source>
        <dbReference type="Proteomes" id="UP000014216"/>
    </source>
</evidence>
<proteinExistence type="inferred from homology"/>
<accession>S0FXN9</accession>
<reference evidence="4 5" key="1">
    <citation type="journal article" date="2013" name="Genome Announc.">
        <title>Draft Genome Sequence of Desulfotignum phosphitoxidans DSM 13687 Strain FiPS-3.</title>
        <authorList>
            <person name="Poehlein A."/>
            <person name="Daniel R."/>
            <person name="Simeonova D.D."/>
        </authorList>
    </citation>
    <scope>NUCLEOTIDE SEQUENCE [LARGE SCALE GENOMIC DNA]</scope>
    <source>
        <strain evidence="4 5">DSM 13687</strain>
    </source>
</reference>
<dbReference type="Pfam" id="PF08406">
    <property type="entry name" value="CbbQ_C"/>
    <property type="match status" value="1"/>
</dbReference>
<dbReference type="GO" id="GO:0005524">
    <property type="term" value="F:ATP binding"/>
    <property type="evidence" value="ECO:0007669"/>
    <property type="project" value="InterPro"/>
</dbReference>
<gene>
    <name evidence="4" type="primary">bssE</name>
    <name evidence="4" type="ORF">Dpo_4c03750</name>
</gene>
<comment type="caution">
    <text evidence="4">The sequence shown here is derived from an EMBL/GenBank/DDBJ whole genome shotgun (WGS) entry which is preliminary data.</text>
</comment>
<dbReference type="Pfam" id="PF07728">
    <property type="entry name" value="AAA_5"/>
    <property type="match status" value="1"/>
</dbReference>
<dbReference type="GO" id="GO:0016887">
    <property type="term" value="F:ATP hydrolysis activity"/>
    <property type="evidence" value="ECO:0007669"/>
    <property type="project" value="InterPro"/>
</dbReference>
<name>S0FXN9_9BACT</name>
<dbReference type="InterPro" id="IPR027417">
    <property type="entry name" value="P-loop_NTPase"/>
</dbReference>
<sequence>MNDKTNATLTVPENDPFFYADSNTLNLLDRLHKISEKHPVNILVAGRQGCGKSSIVRQFAAVHKKPLATFQVGILSEPGQLFGEYTLENGETRYKQFLFPMALQTPNCIIHLEEINRPENPKALNMLFSILSDDRQVWMDELGLLKVAPGVIFFATLNEGDDFVGTELLDPALRDRFHVILMDFLPNDVEKEVLINKTHVGVEQADTIIDAVNTLRSDFELSVEVSTRTVLMIGEMVAVGATLKEALTTCLQTSKETLESILLSLHVKHGYLEKDSYEYRKF</sequence>
<dbReference type="EMBL" id="APJX01000004">
    <property type="protein sequence ID" value="EMS79823.1"/>
    <property type="molecule type" value="Genomic_DNA"/>
</dbReference>
<keyword evidence="5" id="KW-1185">Reference proteome</keyword>
<evidence type="ECO:0000256" key="1">
    <source>
        <dbReference type="ARBA" id="ARBA00009417"/>
    </source>
</evidence>
<dbReference type="AlphaFoldDB" id="S0FXN9"/>
<evidence type="ECO:0000259" key="3">
    <source>
        <dbReference type="Pfam" id="PF08406"/>
    </source>
</evidence>